<keyword evidence="1" id="KW-0472">Membrane</keyword>
<dbReference type="EMBL" id="JAFLVT010000015">
    <property type="protein sequence ID" value="MBO0449959.1"/>
    <property type="molecule type" value="Genomic_DNA"/>
</dbReference>
<sequence length="139" mass="16247">MIHPILQRRSVIAVILLTLITGGIYGIYWIYVTTRDLNEFTGDYCIKPGWTLLFGLLTCGLYMFYWWYKINDLVMAAQKKAQRPFRSDNKLLFIVLRIFGLAVINMAIVQSDLNDIYYNFTPAKTPANQIEDDDEWSDY</sequence>
<feature type="transmembrane region" description="Helical" evidence="1">
    <location>
        <begin position="51"/>
        <end position="70"/>
    </location>
</feature>
<evidence type="ECO:0000313" key="3">
    <source>
        <dbReference type="EMBL" id="MBO0449959.1"/>
    </source>
</evidence>
<gene>
    <name evidence="3" type="ORF">JZO76_10545</name>
</gene>
<dbReference type="RefSeq" id="WP_206904038.1">
    <property type="nucleotide sequence ID" value="NZ_JAFLVT010000015.1"/>
</dbReference>
<keyword evidence="4" id="KW-1185">Reference proteome</keyword>
<keyword evidence="1" id="KW-1133">Transmembrane helix</keyword>
<dbReference type="Pfam" id="PF14018">
    <property type="entry name" value="DUF4234"/>
    <property type="match status" value="1"/>
</dbReference>
<evidence type="ECO:0000256" key="1">
    <source>
        <dbReference type="SAM" id="Phobius"/>
    </source>
</evidence>
<comment type="caution">
    <text evidence="3">The sequence shown here is derived from an EMBL/GenBank/DDBJ whole genome shotgun (WGS) entry which is preliminary data.</text>
</comment>
<dbReference type="Proteomes" id="UP000664256">
    <property type="component" value="Unassembled WGS sequence"/>
</dbReference>
<feature type="domain" description="DUF4234" evidence="2">
    <location>
        <begin position="9"/>
        <end position="72"/>
    </location>
</feature>
<keyword evidence="1" id="KW-0812">Transmembrane</keyword>
<protein>
    <submittedName>
        <fullName evidence="3">DUF4234 domain-containing protein</fullName>
    </submittedName>
</protein>
<reference evidence="3 4" key="1">
    <citation type="submission" date="2021-03" db="EMBL/GenBank/DDBJ databases">
        <title>Enterococcal diversity collection.</title>
        <authorList>
            <person name="Gilmore M.S."/>
            <person name="Schwartzman J."/>
            <person name="Van Tyne D."/>
            <person name="Martin M."/>
            <person name="Earl A.M."/>
            <person name="Manson A.L."/>
            <person name="Straub T."/>
            <person name="Salamzade R."/>
            <person name="Saavedra J."/>
            <person name="Lebreton F."/>
            <person name="Prichula J."/>
            <person name="Schaufler K."/>
            <person name="Gaca A."/>
            <person name="Sgardioli B."/>
            <person name="Wagenaar J."/>
            <person name="Strong T."/>
        </authorList>
    </citation>
    <scope>NUCLEOTIDE SEQUENCE [LARGE SCALE GENOMIC DNA]</scope>
    <source>
        <strain evidence="3 4">MJM12</strain>
    </source>
</reference>
<evidence type="ECO:0000313" key="4">
    <source>
        <dbReference type="Proteomes" id="UP000664256"/>
    </source>
</evidence>
<evidence type="ECO:0000259" key="2">
    <source>
        <dbReference type="Pfam" id="PF14018"/>
    </source>
</evidence>
<organism evidence="3 4">
    <name type="scientific">Candidatus Enterococcus myersii</name>
    <dbReference type="NCBI Taxonomy" id="2815322"/>
    <lineage>
        <taxon>Bacteria</taxon>
        <taxon>Bacillati</taxon>
        <taxon>Bacillota</taxon>
        <taxon>Bacilli</taxon>
        <taxon>Lactobacillales</taxon>
        <taxon>Enterococcaceae</taxon>
        <taxon>Enterococcus</taxon>
    </lineage>
</organism>
<proteinExistence type="predicted"/>
<accession>A0ABS3H937</accession>
<feature type="transmembrane region" description="Helical" evidence="1">
    <location>
        <begin position="91"/>
        <end position="109"/>
    </location>
</feature>
<dbReference type="InterPro" id="IPR025328">
    <property type="entry name" value="DUF4234"/>
</dbReference>
<name>A0ABS3H937_9ENTE</name>
<feature type="transmembrane region" description="Helical" evidence="1">
    <location>
        <begin position="12"/>
        <end position="31"/>
    </location>
</feature>